<proteinExistence type="predicted"/>
<evidence type="ECO:0000313" key="1">
    <source>
        <dbReference type="EMBL" id="MBW81490.1"/>
    </source>
</evidence>
<name>A0A2P2IJS9_RHIMU</name>
<protein>
    <submittedName>
        <fullName evidence="1">Uncharacterized protein</fullName>
    </submittedName>
</protein>
<accession>A0A2P2IJS9</accession>
<organism evidence="1">
    <name type="scientific">Rhizophora mucronata</name>
    <name type="common">Asiatic mangrove</name>
    <dbReference type="NCBI Taxonomy" id="61149"/>
    <lineage>
        <taxon>Eukaryota</taxon>
        <taxon>Viridiplantae</taxon>
        <taxon>Streptophyta</taxon>
        <taxon>Embryophyta</taxon>
        <taxon>Tracheophyta</taxon>
        <taxon>Spermatophyta</taxon>
        <taxon>Magnoliopsida</taxon>
        <taxon>eudicotyledons</taxon>
        <taxon>Gunneridae</taxon>
        <taxon>Pentapetalae</taxon>
        <taxon>rosids</taxon>
        <taxon>fabids</taxon>
        <taxon>Malpighiales</taxon>
        <taxon>Rhizophoraceae</taxon>
        <taxon>Rhizophora</taxon>
    </lineage>
</organism>
<dbReference type="EMBL" id="GGEC01001007">
    <property type="protein sequence ID" value="MBW81490.1"/>
    <property type="molecule type" value="Transcribed_RNA"/>
</dbReference>
<reference evidence="1" key="1">
    <citation type="submission" date="2018-02" db="EMBL/GenBank/DDBJ databases">
        <title>Rhizophora mucronata_Transcriptome.</title>
        <authorList>
            <person name="Meera S.P."/>
            <person name="Sreeshan A."/>
            <person name="Augustine A."/>
        </authorList>
    </citation>
    <scope>NUCLEOTIDE SEQUENCE</scope>
    <source>
        <tissue evidence="1">Leaf</tissue>
    </source>
</reference>
<sequence length="16" mass="1941">MMSNKLVTKRIKHKNL</sequence>
<dbReference type="AlphaFoldDB" id="A0A2P2IJS9"/>